<dbReference type="SUPFAM" id="SSF53756">
    <property type="entry name" value="UDP-Glycosyltransferase/glycogen phosphorylase"/>
    <property type="match status" value="1"/>
</dbReference>
<dbReference type="PANTHER" id="PTHR48046:SF7">
    <property type="entry name" value="UDP-GLYCOSYLTRANSFERASE 72E1"/>
    <property type="match status" value="1"/>
</dbReference>
<evidence type="ECO:0000313" key="3">
    <source>
        <dbReference type="Proteomes" id="UP001281410"/>
    </source>
</evidence>
<proteinExistence type="predicted"/>
<keyword evidence="1" id="KW-0328">Glycosyltransferase</keyword>
<comment type="caution">
    <text evidence="2">The sequence shown here is derived from an EMBL/GenBank/DDBJ whole genome shotgun (WGS) entry which is preliminary data.</text>
</comment>
<keyword evidence="1" id="KW-0808">Transferase</keyword>
<dbReference type="Proteomes" id="UP001281410">
    <property type="component" value="Unassembled WGS sequence"/>
</dbReference>
<organism evidence="2 3">
    <name type="scientific">Dipteronia sinensis</name>
    <dbReference type="NCBI Taxonomy" id="43782"/>
    <lineage>
        <taxon>Eukaryota</taxon>
        <taxon>Viridiplantae</taxon>
        <taxon>Streptophyta</taxon>
        <taxon>Embryophyta</taxon>
        <taxon>Tracheophyta</taxon>
        <taxon>Spermatophyta</taxon>
        <taxon>Magnoliopsida</taxon>
        <taxon>eudicotyledons</taxon>
        <taxon>Gunneridae</taxon>
        <taxon>Pentapetalae</taxon>
        <taxon>rosids</taxon>
        <taxon>malvids</taxon>
        <taxon>Sapindales</taxon>
        <taxon>Sapindaceae</taxon>
        <taxon>Hippocastanoideae</taxon>
        <taxon>Acereae</taxon>
        <taxon>Dipteronia</taxon>
    </lineage>
</organism>
<reference evidence="2" key="1">
    <citation type="journal article" date="2023" name="Plant J.">
        <title>Genome sequences and population genomics provide insights into the demographic history, inbreeding, and mutation load of two 'living fossil' tree species of Dipteronia.</title>
        <authorList>
            <person name="Feng Y."/>
            <person name="Comes H.P."/>
            <person name="Chen J."/>
            <person name="Zhu S."/>
            <person name="Lu R."/>
            <person name="Zhang X."/>
            <person name="Li P."/>
            <person name="Qiu J."/>
            <person name="Olsen K.M."/>
            <person name="Qiu Y."/>
        </authorList>
    </citation>
    <scope>NUCLEOTIDE SEQUENCE</scope>
    <source>
        <strain evidence="2">NBL</strain>
    </source>
</reference>
<keyword evidence="3" id="KW-1185">Reference proteome</keyword>
<dbReference type="Gene3D" id="3.40.50.2000">
    <property type="entry name" value="Glycogen Phosphorylase B"/>
    <property type="match status" value="1"/>
</dbReference>
<dbReference type="GO" id="GO:0047209">
    <property type="term" value="F:coniferyl-alcohol glucosyltransferase activity"/>
    <property type="evidence" value="ECO:0007669"/>
    <property type="project" value="TreeGrafter"/>
</dbReference>
<name>A0AAE0EDA0_9ROSI</name>
<evidence type="ECO:0000313" key="2">
    <source>
        <dbReference type="EMBL" id="KAK3224061.1"/>
    </source>
</evidence>
<accession>A0AAE0EDA0</accession>
<sequence length="94" mass="10549">MIGWPLFAEQKMNATMLRKEIGVAVRSKADGILVGREEIKKMVRRIMVDKEGHAMRSKVKEVKCSAEKALSRNGSSSNSLSQVVEECEIKLCRI</sequence>
<evidence type="ECO:0000256" key="1">
    <source>
        <dbReference type="ARBA" id="ARBA00022676"/>
    </source>
</evidence>
<dbReference type="EMBL" id="JANJYJ010000003">
    <property type="protein sequence ID" value="KAK3224061.1"/>
    <property type="molecule type" value="Genomic_DNA"/>
</dbReference>
<dbReference type="AlphaFoldDB" id="A0AAE0EDA0"/>
<gene>
    <name evidence="2" type="ORF">Dsin_011086</name>
</gene>
<dbReference type="PANTHER" id="PTHR48046">
    <property type="entry name" value="UDP-GLYCOSYLTRANSFERASE 72E1"/>
    <property type="match status" value="1"/>
</dbReference>
<protein>
    <submittedName>
        <fullName evidence="2">Uncharacterized protein</fullName>
    </submittedName>
</protein>